<dbReference type="SUPFAM" id="SSF52540">
    <property type="entry name" value="P-loop containing nucleoside triphosphate hydrolases"/>
    <property type="match status" value="2"/>
</dbReference>
<name>A0A4Y7SHT5_COPMI</name>
<dbReference type="AlphaFoldDB" id="A0A4Y7SHT5"/>
<gene>
    <name evidence="2" type="ORF">FA13DRAFT_1819511</name>
</gene>
<evidence type="ECO:0000313" key="2">
    <source>
        <dbReference type="EMBL" id="TEB21457.1"/>
    </source>
</evidence>
<comment type="caution">
    <text evidence="2">The sequence shown here is derived from an EMBL/GenBank/DDBJ whole genome shotgun (WGS) entry which is preliminary data.</text>
</comment>
<accession>A0A4Y7SHT5</accession>
<reference evidence="2 3" key="1">
    <citation type="journal article" date="2019" name="Nat. Ecol. Evol.">
        <title>Megaphylogeny resolves global patterns of mushroom evolution.</title>
        <authorList>
            <person name="Varga T."/>
            <person name="Krizsan K."/>
            <person name="Foldi C."/>
            <person name="Dima B."/>
            <person name="Sanchez-Garcia M."/>
            <person name="Sanchez-Ramirez S."/>
            <person name="Szollosi G.J."/>
            <person name="Szarkandi J.G."/>
            <person name="Papp V."/>
            <person name="Albert L."/>
            <person name="Andreopoulos W."/>
            <person name="Angelini C."/>
            <person name="Antonin V."/>
            <person name="Barry K.W."/>
            <person name="Bougher N.L."/>
            <person name="Buchanan P."/>
            <person name="Buyck B."/>
            <person name="Bense V."/>
            <person name="Catcheside P."/>
            <person name="Chovatia M."/>
            <person name="Cooper J."/>
            <person name="Damon W."/>
            <person name="Desjardin D."/>
            <person name="Finy P."/>
            <person name="Geml J."/>
            <person name="Haridas S."/>
            <person name="Hughes K."/>
            <person name="Justo A."/>
            <person name="Karasinski D."/>
            <person name="Kautmanova I."/>
            <person name="Kiss B."/>
            <person name="Kocsube S."/>
            <person name="Kotiranta H."/>
            <person name="LaButti K.M."/>
            <person name="Lechner B.E."/>
            <person name="Liimatainen K."/>
            <person name="Lipzen A."/>
            <person name="Lukacs Z."/>
            <person name="Mihaltcheva S."/>
            <person name="Morgado L.N."/>
            <person name="Niskanen T."/>
            <person name="Noordeloos M.E."/>
            <person name="Ohm R.A."/>
            <person name="Ortiz-Santana B."/>
            <person name="Ovrebo C."/>
            <person name="Racz N."/>
            <person name="Riley R."/>
            <person name="Savchenko A."/>
            <person name="Shiryaev A."/>
            <person name="Soop K."/>
            <person name="Spirin V."/>
            <person name="Szebenyi C."/>
            <person name="Tomsovsky M."/>
            <person name="Tulloss R.E."/>
            <person name="Uehling J."/>
            <person name="Grigoriev I.V."/>
            <person name="Vagvolgyi C."/>
            <person name="Papp T."/>
            <person name="Martin F.M."/>
            <person name="Miettinen O."/>
            <person name="Hibbett D.S."/>
            <person name="Nagy L.G."/>
        </authorList>
    </citation>
    <scope>NUCLEOTIDE SEQUENCE [LARGE SCALE GENOMIC DNA]</scope>
    <source>
        <strain evidence="2 3">FP101781</strain>
    </source>
</reference>
<dbReference type="InterPro" id="IPR006073">
    <property type="entry name" value="GTP-bd"/>
</dbReference>
<dbReference type="CDD" id="cd00882">
    <property type="entry name" value="Ras_like_GTPase"/>
    <property type="match status" value="1"/>
</dbReference>
<evidence type="ECO:0000259" key="1">
    <source>
        <dbReference type="Pfam" id="PF01926"/>
    </source>
</evidence>
<dbReference type="GO" id="GO:0005525">
    <property type="term" value="F:GTP binding"/>
    <property type="evidence" value="ECO:0007669"/>
    <property type="project" value="InterPro"/>
</dbReference>
<keyword evidence="3" id="KW-1185">Reference proteome</keyword>
<organism evidence="2 3">
    <name type="scientific">Coprinellus micaceus</name>
    <name type="common">Glistening ink-cap mushroom</name>
    <name type="synonym">Coprinus micaceus</name>
    <dbReference type="NCBI Taxonomy" id="71717"/>
    <lineage>
        <taxon>Eukaryota</taxon>
        <taxon>Fungi</taxon>
        <taxon>Dikarya</taxon>
        <taxon>Basidiomycota</taxon>
        <taxon>Agaricomycotina</taxon>
        <taxon>Agaricomycetes</taxon>
        <taxon>Agaricomycetidae</taxon>
        <taxon>Agaricales</taxon>
        <taxon>Agaricineae</taxon>
        <taxon>Psathyrellaceae</taxon>
        <taxon>Coprinellus</taxon>
    </lineage>
</organism>
<proteinExistence type="predicted"/>
<dbReference type="EMBL" id="QPFP01000110">
    <property type="protein sequence ID" value="TEB21457.1"/>
    <property type="molecule type" value="Genomic_DNA"/>
</dbReference>
<dbReference type="OrthoDB" id="8954335at2759"/>
<evidence type="ECO:0000313" key="3">
    <source>
        <dbReference type="Proteomes" id="UP000298030"/>
    </source>
</evidence>
<dbReference type="STRING" id="71717.A0A4Y7SHT5"/>
<sequence length="437" mass="48515">MAGLVGSGRSTFINCLLPDAARKVAVGESLDACTTSVDYRIVDLSRVPECNKDYRLVLVDTPGFDSDDRPYQATIREIVEWVRKHFPVEQRRAGGVIFLHDLSADRYLRITEVALRAFKSELRFPLAIAATKGARLSERERDRRCALLKVQLRGALPADAKVHGFNGEEGDAWGVINTILEEKEVEAKRRHIVRILNTDVVVLVTGLTGSGRSTFINALLPVSGPKMEVGLSITSCTKSVGCAIVDLRESTTCKRDFRLVLVDTPGFDDHATLDSSAVVIRNIVEWLNGSLPEGGCRGGVLYLHDMTKDRFQGTAAELDLCTLDRSLNADISPRLAIVTTKWGRLSDEEGEMRYRMLENRWSHILSGGSRVYRFKKEEDAWTILSSFLTQIESGNQLDFEKGLTPRERRSSSTSSTISVLARMFSDILSGMFSGKPL</sequence>
<dbReference type="InterPro" id="IPR027417">
    <property type="entry name" value="P-loop_NTPase"/>
</dbReference>
<dbReference type="Proteomes" id="UP000298030">
    <property type="component" value="Unassembled WGS sequence"/>
</dbReference>
<feature type="domain" description="G" evidence="1">
    <location>
        <begin position="2"/>
        <end position="104"/>
    </location>
</feature>
<protein>
    <recommendedName>
        <fullName evidence="1">G domain-containing protein</fullName>
    </recommendedName>
</protein>
<dbReference type="Gene3D" id="3.40.50.300">
    <property type="entry name" value="P-loop containing nucleotide triphosphate hydrolases"/>
    <property type="match status" value="2"/>
</dbReference>
<dbReference type="Pfam" id="PF01926">
    <property type="entry name" value="MMR_HSR1"/>
    <property type="match status" value="1"/>
</dbReference>